<dbReference type="SUPFAM" id="SSF56317">
    <property type="entry name" value="Carbon-nitrogen hydrolase"/>
    <property type="match status" value="1"/>
</dbReference>
<organism evidence="3 4">
    <name type="scientific">Candidatus Scatomorpha intestinavium</name>
    <dbReference type="NCBI Taxonomy" id="2840922"/>
    <lineage>
        <taxon>Bacteria</taxon>
        <taxon>Bacillati</taxon>
        <taxon>Bacillota</taxon>
        <taxon>Clostridia</taxon>
        <taxon>Eubacteriales</taxon>
        <taxon>Candidatus Scatomorpha</taxon>
    </lineage>
</organism>
<dbReference type="GO" id="GO:0006541">
    <property type="term" value="P:glutamine metabolic process"/>
    <property type="evidence" value="ECO:0007669"/>
    <property type="project" value="TreeGrafter"/>
</dbReference>
<proteinExistence type="predicted"/>
<dbReference type="PROSITE" id="PS50263">
    <property type="entry name" value="CN_HYDROLASE"/>
    <property type="match status" value="1"/>
</dbReference>
<evidence type="ECO:0000259" key="2">
    <source>
        <dbReference type="PROSITE" id="PS50263"/>
    </source>
</evidence>
<dbReference type="Pfam" id="PF00795">
    <property type="entry name" value="CN_hydrolase"/>
    <property type="match status" value="1"/>
</dbReference>
<dbReference type="EMBL" id="DVGA01000028">
    <property type="protein sequence ID" value="HIQ78045.1"/>
    <property type="molecule type" value="Genomic_DNA"/>
</dbReference>
<dbReference type="PANTHER" id="PTHR23088">
    <property type="entry name" value="NITRILASE-RELATED"/>
    <property type="match status" value="1"/>
</dbReference>
<accession>A0A9D0ZCI7</accession>
<dbReference type="CDD" id="cd07572">
    <property type="entry name" value="nit"/>
    <property type="match status" value="1"/>
</dbReference>
<gene>
    <name evidence="3" type="ORF">IAB77_02165</name>
</gene>
<dbReference type="InterPro" id="IPR036526">
    <property type="entry name" value="C-N_Hydrolase_sf"/>
</dbReference>
<evidence type="ECO:0000256" key="1">
    <source>
        <dbReference type="ARBA" id="ARBA00022801"/>
    </source>
</evidence>
<dbReference type="GO" id="GO:0006107">
    <property type="term" value="P:oxaloacetate metabolic process"/>
    <property type="evidence" value="ECO:0007669"/>
    <property type="project" value="TreeGrafter"/>
</dbReference>
<dbReference type="InterPro" id="IPR045254">
    <property type="entry name" value="Nit1/2_C-N_Hydrolase"/>
</dbReference>
<feature type="domain" description="CN hydrolase" evidence="2">
    <location>
        <begin position="1"/>
        <end position="241"/>
    </location>
</feature>
<reference evidence="3" key="1">
    <citation type="submission" date="2020-10" db="EMBL/GenBank/DDBJ databases">
        <authorList>
            <person name="Gilroy R."/>
        </authorList>
    </citation>
    <scope>NUCLEOTIDE SEQUENCE</scope>
    <source>
        <strain evidence="3">ChiBcolR7-354</strain>
    </source>
</reference>
<feature type="non-terminal residue" evidence="3">
    <location>
        <position position="241"/>
    </location>
</feature>
<dbReference type="PANTHER" id="PTHR23088:SF30">
    <property type="entry name" value="OMEGA-AMIDASE NIT2"/>
    <property type="match status" value="1"/>
</dbReference>
<dbReference type="AlphaFoldDB" id="A0A9D0ZCI7"/>
<name>A0A9D0ZCI7_9FIRM</name>
<dbReference type="Proteomes" id="UP000824262">
    <property type="component" value="Unassembled WGS sequence"/>
</dbReference>
<comment type="caution">
    <text evidence="3">The sequence shown here is derived from an EMBL/GenBank/DDBJ whole genome shotgun (WGS) entry which is preliminary data.</text>
</comment>
<evidence type="ECO:0000313" key="3">
    <source>
        <dbReference type="EMBL" id="HIQ78045.1"/>
    </source>
</evidence>
<dbReference type="GO" id="GO:0006528">
    <property type="term" value="P:asparagine metabolic process"/>
    <property type="evidence" value="ECO:0007669"/>
    <property type="project" value="TreeGrafter"/>
</dbReference>
<dbReference type="GO" id="GO:0050152">
    <property type="term" value="F:omega-amidase activity"/>
    <property type="evidence" value="ECO:0007669"/>
    <property type="project" value="TreeGrafter"/>
</dbReference>
<sequence length="241" mass="26189">MKVSLIQMSIGPEKSANLAHARSLIDAAAAGGADMAVLPEMFCCEYRNKSFVANRESAGGEAWRMLSAAAAENGIYIIGGSLPEEEGDKLYNTSFVFGRDGRQIARCRKTHLFDIAVDGGQHFRESATFTPGDDICVFDTEFGRLGLCICFDMRFPELARIMSMEGAFAVFCPASFNMTTGPAHWELTFRGRAVESQVYTLGCAPARDEGGRYVSYANSIAVDPWGTVMERAGAEETTLTV</sequence>
<protein>
    <submittedName>
        <fullName evidence="3">Carbon-nitrogen hydrolase family protein</fullName>
    </submittedName>
</protein>
<reference evidence="3" key="2">
    <citation type="journal article" date="2021" name="PeerJ">
        <title>Extensive microbial diversity within the chicken gut microbiome revealed by metagenomics and culture.</title>
        <authorList>
            <person name="Gilroy R."/>
            <person name="Ravi A."/>
            <person name="Getino M."/>
            <person name="Pursley I."/>
            <person name="Horton D.L."/>
            <person name="Alikhan N.F."/>
            <person name="Baker D."/>
            <person name="Gharbi K."/>
            <person name="Hall N."/>
            <person name="Watson M."/>
            <person name="Adriaenssens E.M."/>
            <person name="Foster-Nyarko E."/>
            <person name="Jarju S."/>
            <person name="Secka A."/>
            <person name="Antonio M."/>
            <person name="Oren A."/>
            <person name="Chaudhuri R.R."/>
            <person name="La Ragione R."/>
            <person name="Hildebrand F."/>
            <person name="Pallen M.J."/>
        </authorList>
    </citation>
    <scope>NUCLEOTIDE SEQUENCE</scope>
    <source>
        <strain evidence="3">ChiBcolR7-354</strain>
    </source>
</reference>
<evidence type="ECO:0000313" key="4">
    <source>
        <dbReference type="Proteomes" id="UP000824262"/>
    </source>
</evidence>
<dbReference type="Gene3D" id="3.60.110.10">
    <property type="entry name" value="Carbon-nitrogen hydrolase"/>
    <property type="match status" value="1"/>
</dbReference>
<dbReference type="InterPro" id="IPR003010">
    <property type="entry name" value="C-N_Hydrolase"/>
</dbReference>
<keyword evidence="1 3" id="KW-0378">Hydrolase</keyword>